<dbReference type="OrthoDB" id="9804758at2"/>
<dbReference type="Pfam" id="PF03453">
    <property type="entry name" value="MoeA_N"/>
    <property type="match status" value="1"/>
</dbReference>
<dbReference type="Gene3D" id="3.90.105.10">
    <property type="entry name" value="Molybdopterin biosynthesis moea protein, domain 2"/>
    <property type="match status" value="1"/>
</dbReference>
<reference evidence="13 14" key="1">
    <citation type="submission" date="2019-08" db="EMBL/GenBank/DDBJ databases">
        <title>Hyperibacter terrae gen. nov., sp. nov. and Hyperibacter viscosus sp. nov., two new members in the family Rhodospirillaceae isolated from the rhizosphere of Hypericum perforatum.</title>
        <authorList>
            <person name="Noviana Z."/>
        </authorList>
    </citation>
    <scope>NUCLEOTIDE SEQUENCE [LARGE SCALE GENOMIC DNA]</scope>
    <source>
        <strain evidence="13 14">R5913</strain>
    </source>
</reference>
<evidence type="ECO:0000256" key="5">
    <source>
        <dbReference type="ARBA" id="ARBA00022505"/>
    </source>
</evidence>
<sequence>MIPVEQAQAEICAAFRPLPAEQVGLADALGRVLAEDVTARVSHPPFAVSAMDGYAVRAADVTKAPVRLKLVGTAPAGGHYEGHVGPGEAVRILTGGPLPHGADSIVIQENAKRDGDSVELTAAAEPGRHIRAKGQDFEEGRVLFRAGARLTARDIGLAAAANRPWLKVRRRPRVAILSTGDELSMPGEPIGPAGIVGSNGLALAAFVRACGGDPVDLGIARDDSGVLAEMLAGAAGADLLITTGGASVGDHDLVQEALAGQGMKLAFWKIAMRPGKPVMFGRLGNTPVLGLPGNPVSALVCSLLFVKPAFAVMEGREVEDESETAILGSDLKANDQRQDYLRARLTLNAQGALVAVPMERQDSAMMAFLAQADGLLIRAPHAPAAKVGDAVRVLRFHRDLMGL</sequence>
<keyword evidence="9 11" id="KW-0501">Molybdenum cofactor biosynthesis</keyword>
<dbReference type="NCBIfam" id="NF045515">
    <property type="entry name" value="Glp_gephyrin"/>
    <property type="match status" value="1"/>
</dbReference>
<protein>
    <recommendedName>
        <fullName evidence="11">Molybdopterin molybdenumtransferase</fullName>
        <ecNumber evidence="11">2.10.1.1</ecNumber>
    </recommendedName>
</protein>
<evidence type="ECO:0000256" key="9">
    <source>
        <dbReference type="ARBA" id="ARBA00023150"/>
    </source>
</evidence>
<evidence type="ECO:0000256" key="4">
    <source>
        <dbReference type="ARBA" id="ARBA00010763"/>
    </source>
</evidence>
<dbReference type="KEGG" id="htq:FRZ44_24790"/>
<dbReference type="GO" id="GO:0061599">
    <property type="term" value="F:molybdopterin molybdotransferase activity"/>
    <property type="evidence" value="ECO:0007669"/>
    <property type="project" value="UniProtKB-UniRule"/>
</dbReference>
<dbReference type="Pfam" id="PF00994">
    <property type="entry name" value="MoCF_biosynth"/>
    <property type="match status" value="1"/>
</dbReference>
<dbReference type="CDD" id="cd00887">
    <property type="entry name" value="MoeA"/>
    <property type="match status" value="1"/>
</dbReference>
<dbReference type="InterPro" id="IPR005110">
    <property type="entry name" value="MoeA_linker/N"/>
</dbReference>
<dbReference type="InterPro" id="IPR036135">
    <property type="entry name" value="MoeA_linker/N_sf"/>
</dbReference>
<dbReference type="PANTHER" id="PTHR10192">
    <property type="entry name" value="MOLYBDOPTERIN BIOSYNTHESIS PROTEIN"/>
    <property type="match status" value="1"/>
</dbReference>
<dbReference type="InterPro" id="IPR036425">
    <property type="entry name" value="MoaB/Mog-like_dom_sf"/>
</dbReference>
<dbReference type="EMBL" id="CP042906">
    <property type="protein sequence ID" value="QEX17183.1"/>
    <property type="molecule type" value="Genomic_DNA"/>
</dbReference>
<dbReference type="GO" id="GO:0005829">
    <property type="term" value="C:cytosol"/>
    <property type="evidence" value="ECO:0007669"/>
    <property type="project" value="TreeGrafter"/>
</dbReference>
<dbReference type="GO" id="GO:0006777">
    <property type="term" value="P:Mo-molybdopterin cofactor biosynthetic process"/>
    <property type="evidence" value="ECO:0007669"/>
    <property type="project" value="UniProtKB-UniRule"/>
</dbReference>
<keyword evidence="6 11" id="KW-0808">Transferase</keyword>
<dbReference type="InterPro" id="IPR036688">
    <property type="entry name" value="MoeA_C_domain_IV_sf"/>
</dbReference>
<dbReference type="SUPFAM" id="SSF63867">
    <property type="entry name" value="MoeA C-terminal domain-like"/>
    <property type="match status" value="1"/>
</dbReference>
<evidence type="ECO:0000313" key="13">
    <source>
        <dbReference type="EMBL" id="QEX17183.1"/>
    </source>
</evidence>
<dbReference type="InterPro" id="IPR008284">
    <property type="entry name" value="MoCF_biosynth_CS"/>
</dbReference>
<dbReference type="PANTHER" id="PTHR10192:SF5">
    <property type="entry name" value="GEPHYRIN"/>
    <property type="match status" value="1"/>
</dbReference>
<keyword evidence="14" id="KW-1185">Reference proteome</keyword>
<dbReference type="EC" id="2.10.1.1" evidence="11"/>
<dbReference type="RefSeq" id="WP_151177462.1">
    <property type="nucleotide sequence ID" value="NZ_CP042906.1"/>
</dbReference>
<dbReference type="FunFam" id="3.40.980.10:FF:000004">
    <property type="entry name" value="Molybdopterin molybdenumtransferase"/>
    <property type="match status" value="1"/>
</dbReference>
<evidence type="ECO:0000256" key="1">
    <source>
        <dbReference type="ARBA" id="ARBA00001946"/>
    </source>
</evidence>
<dbReference type="Gene3D" id="2.170.190.11">
    <property type="entry name" value="Molybdopterin biosynthesis moea protein, domain 3"/>
    <property type="match status" value="1"/>
</dbReference>
<keyword evidence="5 11" id="KW-0500">Molybdenum</keyword>
<organism evidence="13 14">
    <name type="scientific">Hypericibacter terrae</name>
    <dbReference type="NCBI Taxonomy" id="2602015"/>
    <lineage>
        <taxon>Bacteria</taxon>
        <taxon>Pseudomonadati</taxon>
        <taxon>Pseudomonadota</taxon>
        <taxon>Alphaproteobacteria</taxon>
        <taxon>Rhodospirillales</taxon>
        <taxon>Dongiaceae</taxon>
        <taxon>Hypericibacter</taxon>
    </lineage>
</organism>
<evidence type="ECO:0000256" key="2">
    <source>
        <dbReference type="ARBA" id="ARBA00002901"/>
    </source>
</evidence>
<dbReference type="InterPro" id="IPR005111">
    <property type="entry name" value="MoeA_C_domain_IV"/>
</dbReference>
<accession>A0A5J6MIA9</accession>
<dbReference type="SMART" id="SM00852">
    <property type="entry name" value="MoCF_biosynth"/>
    <property type="match status" value="1"/>
</dbReference>
<dbReference type="SUPFAM" id="SSF63882">
    <property type="entry name" value="MoeA N-terminal region -like"/>
    <property type="match status" value="1"/>
</dbReference>
<comment type="cofactor">
    <cofactor evidence="1 11">
        <name>Mg(2+)</name>
        <dbReference type="ChEBI" id="CHEBI:18420"/>
    </cofactor>
</comment>
<dbReference type="NCBIfam" id="TIGR00177">
    <property type="entry name" value="molyb_syn"/>
    <property type="match status" value="1"/>
</dbReference>
<comment type="similarity">
    <text evidence="4 11">Belongs to the MoeA family.</text>
</comment>
<evidence type="ECO:0000256" key="6">
    <source>
        <dbReference type="ARBA" id="ARBA00022679"/>
    </source>
</evidence>
<evidence type="ECO:0000256" key="10">
    <source>
        <dbReference type="ARBA" id="ARBA00047317"/>
    </source>
</evidence>
<evidence type="ECO:0000313" key="14">
    <source>
        <dbReference type="Proteomes" id="UP000326202"/>
    </source>
</evidence>
<comment type="pathway">
    <text evidence="3 11">Cofactor biosynthesis; molybdopterin biosynthesis.</text>
</comment>
<proteinExistence type="inferred from homology"/>
<dbReference type="FunFam" id="2.170.190.11:FF:000001">
    <property type="entry name" value="Molybdopterin molybdenumtransferase"/>
    <property type="match status" value="1"/>
</dbReference>
<evidence type="ECO:0000256" key="11">
    <source>
        <dbReference type="RuleBase" id="RU365090"/>
    </source>
</evidence>
<dbReference type="AlphaFoldDB" id="A0A5J6MIA9"/>
<dbReference type="GO" id="GO:0046872">
    <property type="term" value="F:metal ion binding"/>
    <property type="evidence" value="ECO:0007669"/>
    <property type="project" value="UniProtKB-UniRule"/>
</dbReference>
<dbReference type="Gene3D" id="2.40.340.10">
    <property type="entry name" value="MoeA, C-terminal, domain IV"/>
    <property type="match status" value="1"/>
</dbReference>
<comment type="catalytic activity">
    <reaction evidence="10">
        <text>adenylyl-molybdopterin + molybdate = Mo-molybdopterin + AMP + H(+)</text>
        <dbReference type="Rhea" id="RHEA:35047"/>
        <dbReference type="ChEBI" id="CHEBI:15378"/>
        <dbReference type="ChEBI" id="CHEBI:36264"/>
        <dbReference type="ChEBI" id="CHEBI:62727"/>
        <dbReference type="ChEBI" id="CHEBI:71302"/>
        <dbReference type="ChEBI" id="CHEBI:456215"/>
        <dbReference type="EC" id="2.10.1.1"/>
    </reaction>
</comment>
<name>A0A5J6MIA9_9PROT</name>
<keyword evidence="7 11" id="KW-0479">Metal-binding</keyword>
<dbReference type="InterPro" id="IPR038987">
    <property type="entry name" value="MoeA-like"/>
</dbReference>
<dbReference type="Gene3D" id="3.40.980.10">
    <property type="entry name" value="MoaB/Mog-like domain"/>
    <property type="match status" value="1"/>
</dbReference>
<keyword evidence="8 11" id="KW-0460">Magnesium</keyword>
<dbReference type="InterPro" id="IPR001453">
    <property type="entry name" value="MoaB/Mog_dom"/>
</dbReference>
<comment type="function">
    <text evidence="2 11">Catalyzes the insertion of molybdate into adenylated molybdopterin with the concomitant release of AMP.</text>
</comment>
<dbReference type="Pfam" id="PF03454">
    <property type="entry name" value="MoeA_C"/>
    <property type="match status" value="1"/>
</dbReference>
<evidence type="ECO:0000256" key="7">
    <source>
        <dbReference type="ARBA" id="ARBA00022723"/>
    </source>
</evidence>
<dbReference type="Proteomes" id="UP000326202">
    <property type="component" value="Chromosome"/>
</dbReference>
<evidence type="ECO:0000256" key="8">
    <source>
        <dbReference type="ARBA" id="ARBA00022842"/>
    </source>
</evidence>
<evidence type="ECO:0000259" key="12">
    <source>
        <dbReference type="SMART" id="SM00852"/>
    </source>
</evidence>
<dbReference type="UniPathway" id="UPA00344"/>
<dbReference type="PROSITE" id="PS01079">
    <property type="entry name" value="MOCF_BIOSYNTHESIS_2"/>
    <property type="match status" value="1"/>
</dbReference>
<evidence type="ECO:0000256" key="3">
    <source>
        <dbReference type="ARBA" id="ARBA00005046"/>
    </source>
</evidence>
<dbReference type="SUPFAM" id="SSF53218">
    <property type="entry name" value="Molybdenum cofactor biosynthesis proteins"/>
    <property type="match status" value="1"/>
</dbReference>
<gene>
    <name evidence="13" type="primary">moeA</name>
    <name evidence="13" type="ORF">FRZ44_24790</name>
</gene>
<feature type="domain" description="MoaB/Mog" evidence="12">
    <location>
        <begin position="175"/>
        <end position="312"/>
    </location>
</feature>